<organism evidence="3">
    <name type="scientific">marine sediment metagenome</name>
    <dbReference type="NCBI Taxonomy" id="412755"/>
    <lineage>
        <taxon>unclassified sequences</taxon>
        <taxon>metagenomes</taxon>
        <taxon>ecological metagenomes</taxon>
    </lineage>
</organism>
<protein>
    <recommendedName>
        <fullName evidence="2">Peptidoglycan recognition protein family domain-containing protein</fullName>
    </recommendedName>
</protein>
<comment type="caution">
    <text evidence="3">The sequence shown here is derived from an EMBL/GenBank/DDBJ whole genome shotgun (WGS) entry which is preliminary data.</text>
</comment>
<dbReference type="InterPro" id="IPR006619">
    <property type="entry name" value="PGRP_domain_met/bac"/>
</dbReference>
<dbReference type="InterPro" id="IPR002502">
    <property type="entry name" value="Amidase_domain"/>
</dbReference>
<dbReference type="PANTHER" id="PTHR11022:SF41">
    <property type="entry name" value="PEPTIDOGLYCAN-RECOGNITION PROTEIN LC-RELATED"/>
    <property type="match status" value="1"/>
</dbReference>
<dbReference type="SUPFAM" id="SSF55846">
    <property type="entry name" value="N-acetylmuramoyl-L-alanine amidase-like"/>
    <property type="match status" value="1"/>
</dbReference>
<accession>X0WPA8</accession>
<gene>
    <name evidence="3" type="ORF">S01H1_53747</name>
</gene>
<dbReference type="InterPro" id="IPR015510">
    <property type="entry name" value="PGRP"/>
</dbReference>
<dbReference type="GO" id="GO:0008270">
    <property type="term" value="F:zinc ion binding"/>
    <property type="evidence" value="ECO:0007669"/>
    <property type="project" value="InterPro"/>
</dbReference>
<sequence>MKAENIILHHSLTADSQTVSWGAIRRYHVHKLGWNGIGYHFGIELVDDHFEVIMGRMMNADGAHCKQQGMNRKSWGICLVGNFDLVRPEDSQLMVAKNLIRALMEVGGIPKENVFPHRHFASYKSCPGGLFPFEEFINSI</sequence>
<reference evidence="3" key="1">
    <citation type="journal article" date="2014" name="Front. Microbiol.">
        <title>High frequency of phylogenetically diverse reductive dehalogenase-homologous genes in deep subseafloor sedimentary metagenomes.</title>
        <authorList>
            <person name="Kawai M."/>
            <person name="Futagami T."/>
            <person name="Toyoda A."/>
            <person name="Takaki Y."/>
            <person name="Nishi S."/>
            <person name="Hori S."/>
            <person name="Arai W."/>
            <person name="Tsubouchi T."/>
            <person name="Morono Y."/>
            <person name="Uchiyama I."/>
            <person name="Ito T."/>
            <person name="Fujiyama A."/>
            <person name="Inagaki F."/>
            <person name="Takami H."/>
        </authorList>
    </citation>
    <scope>NUCLEOTIDE SEQUENCE</scope>
    <source>
        <strain evidence="3">Expedition CK06-06</strain>
    </source>
</reference>
<dbReference type="GO" id="GO:0008745">
    <property type="term" value="F:N-acetylmuramoyl-L-alanine amidase activity"/>
    <property type="evidence" value="ECO:0007669"/>
    <property type="project" value="InterPro"/>
</dbReference>
<dbReference type="Pfam" id="PF01510">
    <property type="entry name" value="Amidase_2"/>
    <property type="match status" value="1"/>
</dbReference>
<dbReference type="GO" id="GO:0009253">
    <property type="term" value="P:peptidoglycan catabolic process"/>
    <property type="evidence" value="ECO:0007669"/>
    <property type="project" value="InterPro"/>
</dbReference>
<name>X0WPA8_9ZZZZ</name>
<evidence type="ECO:0000256" key="1">
    <source>
        <dbReference type="ARBA" id="ARBA00007553"/>
    </source>
</evidence>
<dbReference type="AlphaFoldDB" id="X0WPA8"/>
<dbReference type="PANTHER" id="PTHR11022">
    <property type="entry name" value="PEPTIDOGLYCAN RECOGNITION PROTEIN"/>
    <property type="match status" value="1"/>
</dbReference>
<dbReference type="SMART" id="SM00701">
    <property type="entry name" value="PGRP"/>
    <property type="match status" value="1"/>
</dbReference>
<dbReference type="Gene3D" id="3.40.80.10">
    <property type="entry name" value="Peptidoglycan recognition protein-like"/>
    <property type="match status" value="1"/>
</dbReference>
<dbReference type="CDD" id="cd06583">
    <property type="entry name" value="PGRP"/>
    <property type="match status" value="1"/>
</dbReference>
<evidence type="ECO:0000313" key="3">
    <source>
        <dbReference type="EMBL" id="GAG26358.1"/>
    </source>
</evidence>
<proteinExistence type="inferred from homology"/>
<dbReference type="InterPro" id="IPR036505">
    <property type="entry name" value="Amidase/PGRP_sf"/>
</dbReference>
<dbReference type="EMBL" id="BARS01034819">
    <property type="protein sequence ID" value="GAG26358.1"/>
    <property type="molecule type" value="Genomic_DNA"/>
</dbReference>
<comment type="similarity">
    <text evidence="1">Belongs to the N-acetylmuramoyl-L-alanine amidase 2 family.</text>
</comment>
<evidence type="ECO:0000259" key="2">
    <source>
        <dbReference type="SMART" id="SM00701"/>
    </source>
</evidence>
<feature type="domain" description="Peptidoglycan recognition protein family" evidence="2">
    <location>
        <begin position="2"/>
        <end position="121"/>
    </location>
</feature>